<dbReference type="InterPro" id="IPR003010">
    <property type="entry name" value="C-N_Hydrolase"/>
</dbReference>
<organism evidence="3 4">
    <name type="scientific">Peribacillus butanolivorans</name>
    <dbReference type="NCBI Taxonomy" id="421767"/>
    <lineage>
        <taxon>Bacteria</taxon>
        <taxon>Bacillati</taxon>
        <taxon>Bacillota</taxon>
        <taxon>Bacilli</taxon>
        <taxon>Bacillales</taxon>
        <taxon>Bacillaceae</taxon>
        <taxon>Peribacillus</taxon>
    </lineage>
</organism>
<feature type="domain" description="CN hydrolase" evidence="2">
    <location>
        <begin position="7"/>
        <end position="279"/>
    </location>
</feature>
<dbReference type="RefSeq" id="WP_098176022.1">
    <property type="nucleotide sequence ID" value="NZ_NUEQ01000019.1"/>
</dbReference>
<protein>
    <submittedName>
        <fullName evidence="3">Nitrilase</fullName>
    </submittedName>
</protein>
<dbReference type="PANTHER" id="PTHR46044:SF1">
    <property type="entry name" value="CN HYDROLASE DOMAIN-CONTAINING PROTEIN"/>
    <property type="match status" value="1"/>
</dbReference>
<evidence type="ECO:0000259" key="2">
    <source>
        <dbReference type="PROSITE" id="PS50263"/>
    </source>
</evidence>
<gene>
    <name evidence="3" type="ORF">CN689_11955</name>
</gene>
<dbReference type="PROSITE" id="PS50263">
    <property type="entry name" value="CN_HYDROLASE"/>
    <property type="match status" value="1"/>
</dbReference>
<accession>A0AAX0S3N3</accession>
<dbReference type="Pfam" id="PF00795">
    <property type="entry name" value="CN_hydrolase"/>
    <property type="match status" value="1"/>
</dbReference>
<sequence>MENKENARVAVVQAASVIMDKKASVKKAIDLIHEAASKGANIVVFPEAFIPAYPRGLSFGTKIGSRSQSGREDWYRYWDNSILVPGEETNLLCSAARKANIYLVIGVIERDSENSGGTLYCTVLFIGPDGLILGKHRKLKPTASERIVWGEGDGSTLPVFDTPYGKIGALICWENYMPLARSAMYAQGIQLYIAPTADSRDSWQSTIRHIAMEGRCFVLSCNQYVTKDMYPKDLACYDELETSPNEMCRGGSAIINPFGEYVYEPVYGEEAILISDLNLKQIAYSQFDFDPVGHYSRPDIFTLHINNENRNNVKWLKDINTNNIGGV</sequence>
<dbReference type="SUPFAM" id="SSF56317">
    <property type="entry name" value="Carbon-nitrogen hydrolase"/>
    <property type="match status" value="1"/>
</dbReference>
<comment type="caution">
    <text evidence="3">The sequence shown here is derived from an EMBL/GenBank/DDBJ whole genome shotgun (WGS) entry which is preliminary data.</text>
</comment>
<dbReference type="Gene3D" id="3.60.110.10">
    <property type="entry name" value="Carbon-nitrogen hydrolase"/>
    <property type="match status" value="1"/>
</dbReference>
<evidence type="ECO:0000313" key="3">
    <source>
        <dbReference type="EMBL" id="PEJ33244.1"/>
    </source>
</evidence>
<dbReference type="Proteomes" id="UP000220106">
    <property type="component" value="Unassembled WGS sequence"/>
</dbReference>
<comment type="similarity">
    <text evidence="1">Belongs to the carbon-nitrogen hydrolase superfamily. Nitrilase family.</text>
</comment>
<name>A0AAX0S3N3_9BACI</name>
<reference evidence="3 4" key="1">
    <citation type="submission" date="2017-09" db="EMBL/GenBank/DDBJ databases">
        <title>Large-scale bioinformatics analysis of Bacillus genomes uncovers conserved roles of natural products in bacterial physiology.</title>
        <authorList>
            <consortium name="Agbiome Team Llc"/>
            <person name="Bleich R.M."/>
            <person name="Kirk G.J."/>
            <person name="Santa Maria K.C."/>
            <person name="Allen S.E."/>
            <person name="Farag S."/>
            <person name="Shank E.A."/>
            <person name="Bowers A."/>
        </authorList>
    </citation>
    <scope>NUCLEOTIDE SEQUENCE [LARGE SCALE GENOMIC DNA]</scope>
    <source>
        <strain evidence="3 4">AFS003229</strain>
    </source>
</reference>
<proteinExistence type="inferred from homology"/>
<evidence type="ECO:0000313" key="4">
    <source>
        <dbReference type="Proteomes" id="UP000220106"/>
    </source>
</evidence>
<dbReference type="CDD" id="cd07564">
    <property type="entry name" value="nitrilases_CHs"/>
    <property type="match status" value="1"/>
</dbReference>
<dbReference type="InterPro" id="IPR036526">
    <property type="entry name" value="C-N_Hydrolase_sf"/>
</dbReference>
<dbReference type="EMBL" id="NUEQ01000019">
    <property type="protein sequence ID" value="PEJ33244.1"/>
    <property type="molecule type" value="Genomic_DNA"/>
</dbReference>
<dbReference type="InterPro" id="IPR000132">
    <property type="entry name" value="Nitrilase/CN_hydratase_CS"/>
</dbReference>
<dbReference type="PANTHER" id="PTHR46044">
    <property type="entry name" value="NITRILASE"/>
    <property type="match status" value="1"/>
</dbReference>
<dbReference type="AlphaFoldDB" id="A0AAX0S3N3"/>
<dbReference type="PROSITE" id="PS00921">
    <property type="entry name" value="NITRIL_CHT_2"/>
    <property type="match status" value="1"/>
</dbReference>
<dbReference type="GO" id="GO:0000257">
    <property type="term" value="F:nitrilase activity"/>
    <property type="evidence" value="ECO:0007669"/>
    <property type="project" value="UniProtKB-ARBA"/>
</dbReference>
<dbReference type="InterPro" id="IPR044149">
    <property type="entry name" value="Nitrilases_CHs"/>
</dbReference>
<evidence type="ECO:0000256" key="1">
    <source>
        <dbReference type="ARBA" id="ARBA00008129"/>
    </source>
</evidence>